<dbReference type="InterPro" id="IPR051498">
    <property type="entry name" value="Phosducin-like_chap/apop_reg"/>
</dbReference>
<organism evidence="3 4">
    <name type="scientific">Hermetia illucens</name>
    <name type="common">Black soldier fly</name>
    <dbReference type="NCBI Taxonomy" id="343691"/>
    <lineage>
        <taxon>Eukaryota</taxon>
        <taxon>Metazoa</taxon>
        <taxon>Ecdysozoa</taxon>
        <taxon>Arthropoda</taxon>
        <taxon>Hexapoda</taxon>
        <taxon>Insecta</taxon>
        <taxon>Pterygota</taxon>
        <taxon>Neoptera</taxon>
        <taxon>Endopterygota</taxon>
        <taxon>Diptera</taxon>
        <taxon>Brachycera</taxon>
        <taxon>Stratiomyomorpha</taxon>
        <taxon>Stratiomyidae</taxon>
        <taxon>Hermetiinae</taxon>
        <taxon>Hermetia</taxon>
    </lineage>
</organism>
<dbReference type="EMBL" id="LR899010">
    <property type="protein sequence ID" value="CAD7080529.1"/>
    <property type="molecule type" value="Genomic_DNA"/>
</dbReference>
<dbReference type="PANTHER" id="PTHR45809:SF3">
    <property type="entry name" value="VIRAL IAP-ASSOCIATED FACTOR HOMOLOG"/>
    <property type="match status" value="1"/>
</dbReference>
<dbReference type="Proteomes" id="UP000594454">
    <property type="component" value="Chromosome 2"/>
</dbReference>
<dbReference type="InterPro" id="IPR036249">
    <property type="entry name" value="Thioredoxin-like_sf"/>
</dbReference>
<dbReference type="PANTHER" id="PTHR45809">
    <property type="entry name" value="VIRAL IAP-ASSOCIATED FACTOR HOMOLOG"/>
    <property type="match status" value="1"/>
</dbReference>
<protein>
    <recommendedName>
        <fullName evidence="2">Phosducin domain-containing protein</fullName>
    </recommendedName>
</protein>
<dbReference type="Pfam" id="PF02114">
    <property type="entry name" value="Phosducin"/>
    <property type="match status" value="1"/>
</dbReference>
<name>A0A7R8UH80_HERIL</name>
<dbReference type="CDD" id="cd02988">
    <property type="entry name" value="Phd_like_VIAF"/>
    <property type="match status" value="1"/>
</dbReference>
<dbReference type="GO" id="GO:0006457">
    <property type="term" value="P:protein folding"/>
    <property type="evidence" value="ECO:0007669"/>
    <property type="project" value="TreeGrafter"/>
</dbReference>
<dbReference type="OMA" id="FCEIRAN"/>
<keyword evidence="4" id="KW-1185">Reference proteome</keyword>
<gene>
    <name evidence="3" type="ORF">HERILL_LOCUS3678</name>
</gene>
<evidence type="ECO:0000313" key="3">
    <source>
        <dbReference type="EMBL" id="CAD7080529.1"/>
    </source>
</evidence>
<dbReference type="OrthoDB" id="45518at2759"/>
<comment type="similarity">
    <text evidence="1">Belongs to the phosducin family.</text>
</comment>
<dbReference type="FunCoup" id="A0A7R8UH80">
    <property type="interactions" value="1589"/>
</dbReference>
<proteinExistence type="inferred from homology"/>
<dbReference type="InterPro" id="IPR024253">
    <property type="entry name" value="Phosducin_thioredoxin-like_dom"/>
</dbReference>
<dbReference type="AlphaFoldDB" id="A0A7R8UH80"/>
<evidence type="ECO:0000256" key="1">
    <source>
        <dbReference type="ARBA" id="ARBA00009686"/>
    </source>
</evidence>
<reference evidence="3 4" key="1">
    <citation type="submission" date="2020-11" db="EMBL/GenBank/DDBJ databases">
        <authorList>
            <person name="Wallbank WR R."/>
            <person name="Pardo Diaz C."/>
            <person name="Kozak K."/>
            <person name="Martin S."/>
            <person name="Jiggins C."/>
            <person name="Moest M."/>
            <person name="Warren A I."/>
            <person name="Generalovic N T."/>
            <person name="Byers J.R.P. K."/>
            <person name="Montejo-Kovacevich G."/>
            <person name="Yen C E."/>
        </authorList>
    </citation>
    <scope>NUCLEOTIDE SEQUENCE [LARGE SCALE GENOMIC DNA]</scope>
</reference>
<dbReference type="Gene3D" id="3.40.30.10">
    <property type="entry name" value="Glutaredoxin"/>
    <property type="match status" value="1"/>
</dbReference>
<dbReference type="SUPFAM" id="SSF52833">
    <property type="entry name" value="Thioredoxin-like"/>
    <property type="match status" value="1"/>
</dbReference>
<feature type="domain" description="Phosducin" evidence="2">
    <location>
        <begin position="38"/>
        <end position="204"/>
    </location>
</feature>
<dbReference type="InParanoid" id="A0A7R8UH80"/>
<accession>A0A7R8UH80</accession>
<evidence type="ECO:0000259" key="2">
    <source>
        <dbReference type="Pfam" id="PF02114"/>
    </source>
</evidence>
<evidence type="ECO:0000313" key="4">
    <source>
        <dbReference type="Proteomes" id="UP000594454"/>
    </source>
</evidence>
<dbReference type="GO" id="GO:0005737">
    <property type="term" value="C:cytoplasm"/>
    <property type="evidence" value="ECO:0007669"/>
    <property type="project" value="TreeGrafter"/>
</dbReference>
<sequence length="233" mass="26967">MEPNYDEDTEWNDVLRAKGIIPPKKKEAEISEDQIVSMIENAIEEKTNGVPREKQLGDMTLDELDELEDSEDEAILEEYRRKRIAEMRLLAEKPRFACVREISGQDYVDEVNNAGKEIWVVLHLYANGVPLCNIIHHYMKELAVRFPHTKFLRSVATTCIANFPEKNCPSIFVYYEGQMKKQFVGPLELRGDKLTAEEFEYLLGTSGAIATDIKEDPKRQIRDKMFSDLQNDY</sequence>